<dbReference type="InterPro" id="IPR036942">
    <property type="entry name" value="Beta-barrel_TonB_sf"/>
</dbReference>
<keyword evidence="2 8" id="KW-0813">Transport</keyword>
<keyword evidence="7 8" id="KW-0998">Cell outer membrane</keyword>
<dbReference type="Proteomes" id="UP000266568">
    <property type="component" value="Unassembled WGS sequence"/>
</dbReference>
<evidence type="ECO:0000256" key="9">
    <source>
        <dbReference type="RuleBase" id="RU003357"/>
    </source>
</evidence>
<evidence type="ECO:0000259" key="11">
    <source>
        <dbReference type="Pfam" id="PF00593"/>
    </source>
</evidence>
<keyword evidence="3 8" id="KW-1134">Transmembrane beta strand</keyword>
<evidence type="ECO:0000256" key="10">
    <source>
        <dbReference type="SAM" id="SignalP"/>
    </source>
</evidence>
<evidence type="ECO:0000256" key="4">
    <source>
        <dbReference type="ARBA" id="ARBA00022692"/>
    </source>
</evidence>
<dbReference type="PANTHER" id="PTHR40980:SF3">
    <property type="entry name" value="TONB-DEPENDENT RECEPTOR-LIKE BETA-BARREL DOMAIN-CONTAINING PROTEIN"/>
    <property type="match status" value="1"/>
</dbReference>
<dbReference type="PROSITE" id="PS52016">
    <property type="entry name" value="TONB_DEPENDENT_REC_3"/>
    <property type="match status" value="1"/>
</dbReference>
<evidence type="ECO:0000256" key="3">
    <source>
        <dbReference type="ARBA" id="ARBA00022452"/>
    </source>
</evidence>
<dbReference type="Pfam" id="PF07715">
    <property type="entry name" value="Plug"/>
    <property type="match status" value="1"/>
</dbReference>
<dbReference type="SUPFAM" id="SSF56935">
    <property type="entry name" value="Porins"/>
    <property type="match status" value="1"/>
</dbReference>
<dbReference type="PANTHER" id="PTHR40980">
    <property type="entry name" value="PLUG DOMAIN-CONTAINING PROTEIN"/>
    <property type="match status" value="1"/>
</dbReference>
<evidence type="ECO:0000313" key="13">
    <source>
        <dbReference type="EMBL" id="RIA43797.1"/>
    </source>
</evidence>
<comment type="subcellular location">
    <subcellularLocation>
        <location evidence="1 8">Cell outer membrane</location>
        <topology evidence="1 8">Multi-pass membrane protein</topology>
    </subcellularLocation>
</comment>
<name>A0A397P9D2_9SPHN</name>
<evidence type="ECO:0000256" key="8">
    <source>
        <dbReference type="PROSITE-ProRule" id="PRU01360"/>
    </source>
</evidence>
<sequence>MRVITRALTGAATLAIIGGMSATAHAQDAASADDSIVVTGIRASLESAQERKRTADAIVDSIVADDIGKLPDSNTTEALQRISGIQISRDRGEGGSVAIRGLTQVLTTINGRDIFTAGGGRGYNLQDFPSELLGGVDVYKTPTADLIEGGIGGVIDLRTRKPLDFDGFELSGSVRGRYETLADKIDPLVSALVSDRWNVGGGEMGLLLSGSYQERSFRSDVISNGAPSLRSDIIPGQQIYTPNGDYEPLINGKRRRIGLQGAFQWKPNPDLEIFAEAGYQEFRSLQQQRGLNNPTNGRAVDPDTVTLYEGTSDFKSGTFLDVPITTYGVQRDTYDKNQQYTIGAKQFFGESSISSEFTYQKSTNELYYSELDLATVLPRLTIDTSGKVPSALVDGIDLSDINNYNIGPLTRSENHYKGDSYAGRIDGDFKIDNSFLTAFKAGFRYQKLSTSFVPIRFYQGPATTTSAAAFAGLFESMPFKDYFDGTSRLEHDYLTAITSNLGNAADWENVRQTIGLTNKPAVDPKSVYNMSEETLGGYARLDFGTSGAIPIDGNIGVRVIKTKLSIDGNQAVNGVVEPAFWDSSYVSALPSANLRVHFTDRLQLRLAASQSLTRPNFSQLSPALTLVPAQGQGSGGNPNLKPLRADAFDASLEYYFSRTGSLYLAGFYRKVKGFIFTNGNTQTIDGIEYVITQPTNGRSGEIKGVEIGGQTFFDFLPGPFDGFGIQANYTYVDSSTPAIIPTELTPLPNLSKSSFNVAGLYEKGGLSARVAYNYRSKYLSGIYGLSHGAGVPPELLPVYAKGYGWLDASIGYDITKQITVTLEGSNLLQRREFTYYGSPTRPNGRSIDDRQIMAGIRFKL</sequence>
<reference evidence="13 14" key="1">
    <citation type="submission" date="2018-08" db="EMBL/GenBank/DDBJ databases">
        <title>Genomic Encyclopedia of Type Strains, Phase IV (KMG-IV): sequencing the most valuable type-strain genomes for metagenomic binning, comparative biology and taxonomic classification.</title>
        <authorList>
            <person name="Goeker M."/>
        </authorList>
    </citation>
    <scope>NUCLEOTIDE SEQUENCE [LARGE SCALE GENOMIC DNA]</scope>
    <source>
        <strain evidence="13 14">DSM 25527</strain>
    </source>
</reference>
<accession>A0A397P9D2</accession>
<keyword evidence="6 8" id="KW-0472">Membrane</keyword>
<evidence type="ECO:0000256" key="6">
    <source>
        <dbReference type="ARBA" id="ARBA00023136"/>
    </source>
</evidence>
<keyword evidence="5 9" id="KW-0798">TonB box</keyword>
<feature type="chain" id="PRO_5017360646" evidence="10">
    <location>
        <begin position="27"/>
        <end position="860"/>
    </location>
</feature>
<feature type="domain" description="TonB-dependent receptor plug" evidence="12">
    <location>
        <begin position="52"/>
        <end position="154"/>
    </location>
</feature>
<evidence type="ECO:0000256" key="2">
    <source>
        <dbReference type="ARBA" id="ARBA00022448"/>
    </source>
</evidence>
<dbReference type="NCBIfam" id="TIGR01782">
    <property type="entry name" value="TonB-Xanth-Caul"/>
    <property type="match status" value="1"/>
</dbReference>
<proteinExistence type="inferred from homology"/>
<organism evidence="13 14">
    <name type="scientific">Hephaestia caeni</name>
    <dbReference type="NCBI Taxonomy" id="645617"/>
    <lineage>
        <taxon>Bacteria</taxon>
        <taxon>Pseudomonadati</taxon>
        <taxon>Pseudomonadota</taxon>
        <taxon>Alphaproteobacteria</taxon>
        <taxon>Sphingomonadales</taxon>
        <taxon>Sphingomonadaceae</taxon>
        <taxon>Hephaestia</taxon>
    </lineage>
</organism>
<keyword evidence="13" id="KW-0675">Receptor</keyword>
<dbReference type="InterPro" id="IPR012910">
    <property type="entry name" value="Plug_dom"/>
</dbReference>
<dbReference type="RefSeq" id="WP_245968353.1">
    <property type="nucleotide sequence ID" value="NZ_QXDC01000003.1"/>
</dbReference>
<gene>
    <name evidence="13" type="ORF">DFR49_2026</name>
</gene>
<dbReference type="GO" id="GO:0009279">
    <property type="term" value="C:cell outer membrane"/>
    <property type="evidence" value="ECO:0007669"/>
    <property type="project" value="UniProtKB-SubCell"/>
</dbReference>
<dbReference type="InterPro" id="IPR037066">
    <property type="entry name" value="Plug_dom_sf"/>
</dbReference>
<evidence type="ECO:0000256" key="5">
    <source>
        <dbReference type="ARBA" id="ARBA00023077"/>
    </source>
</evidence>
<evidence type="ECO:0000259" key="12">
    <source>
        <dbReference type="Pfam" id="PF07715"/>
    </source>
</evidence>
<dbReference type="Gene3D" id="2.170.130.10">
    <property type="entry name" value="TonB-dependent receptor, plug domain"/>
    <property type="match status" value="1"/>
</dbReference>
<evidence type="ECO:0000256" key="7">
    <source>
        <dbReference type="ARBA" id="ARBA00023237"/>
    </source>
</evidence>
<feature type="signal peptide" evidence="10">
    <location>
        <begin position="1"/>
        <end position="26"/>
    </location>
</feature>
<keyword evidence="10" id="KW-0732">Signal</keyword>
<dbReference type="CDD" id="cd01347">
    <property type="entry name" value="ligand_gated_channel"/>
    <property type="match status" value="1"/>
</dbReference>
<evidence type="ECO:0000313" key="14">
    <source>
        <dbReference type="Proteomes" id="UP000266568"/>
    </source>
</evidence>
<protein>
    <submittedName>
        <fullName evidence="13">TonB-dependent receptor</fullName>
    </submittedName>
</protein>
<dbReference type="Gene3D" id="2.40.170.20">
    <property type="entry name" value="TonB-dependent receptor, beta-barrel domain"/>
    <property type="match status" value="1"/>
</dbReference>
<dbReference type="Pfam" id="PF00593">
    <property type="entry name" value="TonB_dep_Rec_b-barrel"/>
    <property type="match status" value="1"/>
</dbReference>
<comment type="similarity">
    <text evidence="8 9">Belongs to the TonB-dependent receptor family.</text>
</comment>
<dbReference type="EMBL" id="QXDC01000003">
    <property type="protein sequence ID" value="RIA43797.1"/>
    <property type="molecule type" value="Genomic_DNA"/>
</dbReference>
<dbReference type="InterPro" id="IPR010104">
    <property type="entry name" value="TonB_rcpt_bac"/>
</dbReference>
<dbReference type="InterPro" id="IPR000531">
    <property type="entry name" value="Beta-barrel_TonB"/>
</dbReference>
<comment type="caution">
    <text evidence="13">The sequence shown here is derived from an EMBL/GenBank/DDBJ whole genome shotgun (WGS) entry which is preliminary data.</text>
</comment>
<keyword evidence="14" id="KW-1185">Reference proteome</keyword>
<keyword evidence="4 8" id="KW-0812">Transmembrane</keyword>
<evidence type="ECO:0000256" key="1">
    <source>
        <dbReference type="ARBA" id="ARBA00004571"/>
    </source>
</evidence>
<dbReference type="InterPro" id="IPR039426">
    <property type="entry name" value="TonB-dep_rcpt-like"/>
</dbReference>
<dbReference type="AlphaFoldDB" id="A0A397P9D2"/>
<feature type="domain" description="TonB-dependent receptor-like beta-barrel" evidence="11">
    <location>
        <begin position="400"/>
        <end position="827"/>
    </location>
</feature>